<reference evidence="10" key="1">
    <citation type="submission" date="2020-09" db="EMBL/GenBank/DDBJ databases">
        <title>The genome sequence of strain Labrenzia suaedae 4C16A.</title>
        <authorList>
            <person name="Liu Y."/>
        </authorList>
    </citation>
    <scope>NUCLEOTIDE SEQUENCE [LARGE SCALE GENOMIC DNA]</scope>
    <source>
        <strain evidence="10">4C16A</strain>
    </source>
</reference>
<dbReference type="Gene3D" id="3.20.20.70">
    <property type="entry name" value="Aldolase class I"/>
    <property type="match status" value="1"/>
</dbReference>
<evidence type="ECO:0000256" key="3">
    <source>
        <dbReference type="ARBA" id="ARBA00022793"/>
    </source>
</evidence>
<comment type="similarity">
    <text evidence="2">Belongs to the OMP decarboxylase family. Type 2 subfamily.</text>
</comment>
<comment type="pathway">
    <text evidence="1">Pyrimidine metabolism; UMP biosynthesis via de novo pathway; UMP from orotate: step 2/2.</text>
</comment>
<evidence type="ECO:0000256" key="7">
    <source>
        <dbReference type="NCBIfam" id="TIGR02127"/>
    </source>
</evidence>
<dbReference type="InterPro" id="IPR011995">
    <property type="entry name" value="OMPdecase_type-2"/>
</dbReference>
<reference evidence="9 10" key="2">
    <citation type="journal article" date="2021" name="Int. J. Syst. Evol. Microbiol.">
        <title>Roseibium litorale sp. nov., isolated from a tidal flat sediment and proposal for the reclassification of Labrenzia polysiphoniae as Roseibium polysiphoniae comb. nov.</title>
        <authorList>
            <person name="Liu Y."/>
            <person name="Pei T."/>
            <person name="Du J."/>
            <person name="Chao M."/>
            <person name="Deng M.R."/>
            <person name="Zhu H."/>
        </authorList>
    </citation>
    <scope>NUCLEOTIDE SEQUENCE [LARGE SCALE GENOMIC DNA]</scope>
    <source>
        <strain evidence="9 10">4C16A</strain>
    </source>
</reference>
<dbReference type="CDD" id="cd04725">
    <property type="entry name" value="OMP_decarboxylase_like"/>
    <property type="match status" value="1"/>
</dbReference>
<keyword evidence="3" id="KW-0210">Decarboxylase</keyword>
<dbReference type="SMART" id="SM00934">
    <property type="entry name" value="OMPdecase"/>
    <property type="match status" value="1"/>
</dbReference>
<evidence type="ECO:0000313" key="9">
    <source>
        <dbReference type="EMBL" id="MBD8891269.1"/>
    </source>
</evidence>
<dbReference type="EMBL" id="JACYXI010000003">
    <property type="protein sequence ID" value="MBD8891269.1"/>
    <property type="molecule type" value="Genomic_DNA"/>
</dbReference>
<comment type="catalytic activity">
    <reaction evidence="6">
        <text>orotidine 5'-phosphate + H(+) = UMP + CO2</text>
        <dbReference type="Rhea" id="RHEA:11596"/>
        <dbReference type="ChEBI" id="CHEBI:15378"/>
        <dbReference type="ChEBI" id="CHEBI:16526"/>
        <dbReference type="ChEBI" id="CHEBI:57538"/>
        <dbReference type="ChEBI" id="CHEBI:57865"/>
        <dbReference type="EC" id="4.1.1.23"/>
    </reaction>
</comment>
<dbReference type="InterPro" id="IPR013785">
    <property type="entry name" value="Aldolase_TIM"/>
</dbReference>
<dbReference type="InterPro" id="IPR018089">
    <property type="entry name" value="OMPdecase_AS"/>
</dbReference>
<dbReference type="Pfam" id="PF00215">
    <property type="entry name" value="OMPdecase"/>
    <property type="match status" value="1"/>
</dbReference>
<evidence type="ECO:0000256" key="5">
    <source>
        <dbReference type="ARBA" id="ARBA00023239"/>
    </source>
</evidence>
<keyword evidence="4" id="KW-0665">Pyrimidine biosynthesis</keyword>
<accession>A0ABR9CL42</accession>
<sequence>MPSGTSSRTWVEIVEANAARYGDLVAGIDPSLPDLPRFFEQDDGSGWIGRFTDFLLETIEGHVGFVKFQAAYFEAGGLTGLNALSSGMKRAKAAGIGVILDAKRGDIGATASAYARAYLTPPEHGGSGDFEADCLTVNPLMGPDTLAPFADCVTRFGKGLFVLCRTSNPGAGWLQDKMAGNRQISDRVADMIAGLAAPDGEGLAPVGAVIGATVPNEGRRLRHLLPRSIILAPGLGAQGGDIASIHALRGPRPGDLLVPVSRGLTQVEDRGISLQAYRGLILERIDRFKTAIGRDPSQVQPATRAESRTVA</sequence>
<dbReference type="InterPro" id="IPR001754">
    <property type="entry name" value="OMPdeCOase_dom"/>
</dbReference>
<dbReference type="PROSITE" id="PS00156">
    <property type="entry name" value="OMPDECASE"/>
    <property type="match status" value="1"/>
</dbReference>
<dbReference type="NCBIfam" id="TIGR02127">
    <property type="entry name" value="pyrF_sub2"/>
    <property type="match status" value="1"/>
</dbReference>
<dbReference type="Proteomes" id="UP000632063">
    <property type="component" value="Unassembled WGS sequence"/>
</dbReference>
<evidence type="ECO:0000256" key="1">
    <source>
        <dbReference type="ARBA" id="ARBA00004861"/>
    </source>
</evidence>
<dbReference type="PANTHER" id="PTHR43375:SF1">
    <property type="entry name" value="OROTIDINE 5'-PHOSPHATE DECARBOXYLASE"/>
    <property type="match status" value="1"/>
</dbReference>
<gene>
    <name evidence="9" type="primary">pyrF</name>
    <name evidence="9" type="ORF">IG616_06910</name>
</gene>
<evidence type="ECO:0000259" key="8">
    <source>
        <dbReference type="SMART" id="SM00934"/>
    </source>
</evidence>
<evidence type="ECO:0000256" key="2">
    <source>
        <dbReference type="ARBA" id="ARBA00008847"/>
    </source>
</evidence>
<dbReference type="InterPro" id="IPR011060">
    <property type="entry name" value="RibuloseP-bd_barrel"/>
</dbReference>
<dbReference type="SUPFAM" id="SSF51366">
    <property type="entry name" value="Ribulose-phoshate binding barrel"/>
    <property type="match status" value="1"/>
</dbReference>
<evidence type="ECO:0000313" key="10">
    <source>
        <dbReference type="Proteomes" id="UP000632063"/>
    </source>
</evidence>
<evidence type="ECO:0000256" key="6">
    <source>
        <dbReference type="ARBA" id="ARBA00049157"/>
    </source>
</evidence>
<dbReference type="PANTHER" id="PTHR43375">
    <property type="entry name" value="OROTIDINE 5'-PHOSPHATE DECARBOXYLASE"/>
    <property type="match status" value="1"/>
</dbReference>
<evidence type="ECO:0000256" key="4">
    <source>
        <dbReference type="ARBA" id="ARBA00022975"/>
    </source>
</evidence>
<dbReference type="RefSeq" id="WP_192147406.1">
    <property type="nucleotide sequence ID" value="NZ_JACYXI010000003.1"/>
</dbReference>
<feature type="domain" description="Orotidine 5'-phosphate decarboxylase" evidence="8">
    <location>
        <begin position="23"/>
        <end position="277"/>
    </location>
</feature>
<name>A0ABR9CL42_9HYPH</name>
<keyword evidence="5 9" id="KW-0456">Lyase</keyword>
<protein>
    <recommendedName>
        <fullName evidence="7">Orotidine-5'-phosphate decarboxylase</fullName>
        <ecNumber evidence="7">4.1.1.23</ecNumber>
    </recommendedName>
</protein>
<organism evidence="9 10">
    <name type="scientific">Roseibium litorale</name>
    <dbReference type="NCBI Taxonomy" id="2803841"/>
    <lineage>
        <taxon>Bacteria</taxon>
        <taxon>Pseudomonadati</taxon>
        <taxon>Pseudomonadota</taxon>
        <taxon>Alphaproteobacteria</taxon>
        <taxon>Hyphomicrobiales</taxon>
        <taxon>Stappiaceae</taxon>
        <taxon>Roseibium</taxon>
    </lineage>
</organism>
<comment type="caution">
    <text evidence="9">The sequence shown here is derived from an EMBL/GenBank/DDBJ whole genome shotgun (WGS) entry which is preliminary data.</text>
</comment>
<dbReference type="EC" id="4.1.1.23" evidence="7"/>
<keyword evidence="10" id="KW-1185">Reference proteome</keyword>
<dbReference type="GO" id="GO:0004590">
    <property type="term" value="F:orotidine-5'-phosphate decarboxylase activity"/>
    <property type="evidence" value="ECO:0007669"/>
    <property type="project" value="UniProtKB-EC"/>
</dbReference>
<proteinExistence type="inferred from homology"/>